<proteinExistence type="predicted"/>
<accession>A0ACC2TFH6</accession>
<organism evidence="1 2">
    <name type="scientific">Entomophthora muscae</name>
    <dbReference type="NCBI Taxonomy" id="34485"/>
    <lineage>
        <taxon>Eukaryota</taxon>
        <taxon>Fungi</taxon>
        <taxon>Fungi incertae sedis</taxon>
        <taxon>Zoopagomycota</taxon>
        <taxon>Entomophthoromycotina</taxon>
        <taxon>Entomophthoromycetes</taxon>
        <taxon>Entomophthorales</taxon>
        <taxon>Entomophthoraceae</taxon>
        <taxon>Entomophthora</taxon>
    </lineage>
</organism>
<comment type="caution">
    <text evidence="1">The sequence shown here is derived from an EMBL/GenBank/DDBJ whole genome shotgun (WGS) entry which is preliminary data.</text>
</comment>
<dbReference type="EMBL" id="QTSX02002916">
    <property type="protein sequence ID" value="KAJ9073308.1"/>
    <property type="molecule type" value="Genomic_DNA"/>
</dbReference>
<gene>
    <name evidence="1" type="ORF">DSO57_1017868</name>
</gene>
<evidence type="ECO:0000313" key="1">
    <source>
        <dbReference type="EMBL" id="KAJ9073308.1"/>
    </source>
</evidence>
<reference evidence="1" key="1">
    <citation type="submission" date="2022-04" db="EMBL/GenBank/DDBJ databases">
        <title>Genome of the entomopathogenic fungus Entomophthora muscae.</title>
        <authorList>
            <person name="Elya C."/>
            <person name="Lovett B.R."/>
            <person name="Lee E."/>
            <person name="Macias A.M."/>
            <person name="Hajek A.E."/>
            <person name="De Bivort B.L."/>
            <person name="Kasson M.T."/>
            <person name="De Fine Licht H.H."/>
            <person name="Stajich J.E."/>
        </authorList>
    </citation>
    <scope>NUCLEOTIDE SEQUENCE</scope>
    <source>
        <strain evidence="1">Berkeley</strain>
    </source>
</reference>
<evidence type="ECO:0000313" key="2">
    <source>
        <dbReference type="Proteomes" id="UP001165960"/>
    </source>
</evidence>
<dbReference type="Proteomes" id="UP001165960">
    <property type="component" value="Unassembled WGS sequence"/>
</dbReference>
<sequence>MVDGKSGGRLAAIIAPHLLLRHLHYLAMCKGYPGPGIPELHIQAVSGTSHLAQTFCSKKPQQQAAGTKSTAGNLAWPIRTVHNQL</sequence>
<name>A0ACC2TFH6_9FUNG</name>
<protein>
    <submittedName>
        <fullName evidence="1">Uncharacterized protein</fullName>
    </submittedName>
</protein>
<keyword evidence="2" id="KW-1185">Reference proteome</keyword>